<evidence type="ECO:0000256" key="7">
    <source>
        <dbReference type="ARBA" id="ARBA00047899"/>
    </source>
</evidence>
<evidence type="ECO:0000256" key="3">
    <source>
        <dbReference type="ARBA" id="ARBA00022679"/>
    </source>
</evidence>
<keyword evidence="2 10" id="KW-0723">Serine/threonine-protein kinase</keyword>
<dbReference type="EC" id="2.7.11.1" evidence="1"/>
<evidence type="ECO:0000256" key="10">
    <source>
        <dbReference type="RuleBase" id="RU000304"/>
    </source>
</evidence>
<dbReference type="PANTHER" id="PTHR43895:SF32">
    <property type="entry name" value="SERINE_THREONINE-PROTEIN KINASE CHK1"/>
    <property type="match status" value="1"/>
</dbReference>
<dbReference type="GO" id="GO:0005524">
    <property type="term" value="F:ATP binding"/>
    <property type="evidence" value="ECO:0007669"/>
    <property type="project" value="UniProtKB-UniRule"/>
</dbReference>
<dbReference type="Gene3D" id="1.10.510.10">
    <property type="entry name" value="Transferase(Phosphotransferase) domain 1"/>
    <property type="match status" value="1"/>
</dbReference>
<feature type="region of interest" description="Disordered" evidence="11">
    <location>
        <begin position="1"/>
        <end position="44"/>
    </location>
</feature>
<dbReference type="InterPro" id="IPR008271">
    <property type="entry name" value="Ser/Thr_kinase_AS"/>
</dbReference>
<protein>
    <recommendedName>
        <fullName evidence="1">non-specific serine/threonine protein kinase</fullName>
        <ecNumber evidence="1">2.7.11.1</ecNumber>
    </recommendedName>
</protein>
<evidence type="ECO:0000313" key="14">
    <source>
        <dbReference type="Proteomes" id="UP000253845"/>
    </source>
</evidence>
<feature type="compositionally biased region" description="Polar residues" evidence="11">
    <location>
        <begin position="34"/>
        <end position="43"/>
    </location>
</feature>
<keyword evidence="3" id="KW-0808">Transferase</keyword>
<feature type="compositionally biased region" description="Low complexity" evidence="11">
    <location>
        <begin position="423"/>
        <end position="434"/>
    </location>
</feature>
<sequence length="444" mass="50321">MSSTSSSSSSSIVHSVGSSELDHGLGRLTMPGSKPTSSQSSDYQAVKVDDKLSMSITSEASNSVDVLKLMRNYKFKDSFYSSTGEVLGRGSYAQVRVVYKRNSKNETSPYVAKEFFERKNVPYEVCVRDIRKEFIVARHARHPNVVKTVDLCIKETQLSIVMEYCSQGDLLDLVAIGHLSTTGQLCLFKQLLRGVSYLHSHDIAHRDLKPENLLLTERGVLKITDFGFAVVFRDPEIDPNRVRYCSNSKLCGTKCYLPHEVWYTKYYDPRRLDVWACALIGRCLFNLKLAWEVSNMNIDADFYRFISTWMKFRSSRCSSLIDWPDIYEWAPGFRPEDYPSPEIWSLILMMLHFDPERRLTIDQALNDPWVQAIECCSPMELETASTDSFSPLDNHHHYYYTHGLPSQQHLADTATEAPPPSVPSSGTETSGSSGLNTPVYSSTE</sequence>
<evidence type="ECO:0000256" key="6">
    <source>
        <dbReference type="ARBA" id="ARBA00022840"/>
    </source>
</evidence>
<dbReference type="PANTHER" id="PTHR43895">
    <property type="entry name" value="CALCIUM/CALMODULIN-DEPENDENT PROTEIN KINASE KINASE-RELATED"/>
    <property type="match status" value="1"/>
</dbReference>
<accession>A0A370CCS9</accession>
<keyword evidence="6 9" id="KW-0067">ATP-binding</keyword>
<feature type="region of interest" description="Disordered" evidence="11">
    <location>
        <begin position="409"/>
        <end position="444"/>
    </location>
</feature>
<evidence type="ECO:0000313" key="13">
    <source>
        <dbReference type="EMBL" id="RDH24000.1"/>
    </source>
</evidence>
<evidence type="ECO:0000256" key="2">
    <source>
        <dbReference type="ARBA" id="ARBA00022527"/>
    </source>
</evidence>
<evidence type="ECO:0000256" key="9">
    <source>
        <dbReference type="PROSITE-ProRule" id="PRU10141"/>
    </source>
</evidence>
<evidence type="ECO:0000256" key="4">
    <source>
        <dbReference type="ARBA" id="ARBA00022741"/>
    </source>
</evidence>
<evidence type="ECO:0000256" key="1">
    <source>
        <dbReference type="ARBA" id="ARBA00012513"/>
    </source>
</evidence>
<dbReference type="PROSITE" id="PS00107">
    <property type="entry name" value="PROTEIN_KINASE_ATP"/>
    <property type="match status" value="1"/>
</dbReference>
<keyword evidence="4 9" id="KW-0547">Nucleotide-binding</keyword>
<dbReference type="InterPro" id="IPR017441">
    <property type="entry name" value="Protein_kinase_ATP_BS"/>
</dbReference>
<organism evidence="13 14">
    <name type="scientific">Aspergillus niger ATCC 13496</name>
    <dbReference type="NCBI Taxonomy" id="1353008"/>
    <lineage>
        <taxon>Eukaryota</taxon>
        <taxon>Fungi</taxon>
        <taxon>Dikarya</taxon>
        <taxon>Ascomycota</taxon>
        <taxon>Pezizomycotina</taxon>
        <taxon>Eurotiomycetes</taxon>
        <taxon>Eurotiomycetidae</taxon>
        <taxon>Eurotiales</taxon>
        <taxon>Aspergillaceae</taxon>
        <taxon>Aspergillus</taxon>
        <taxon>Aspergillus subgen. Circumdati</taxon>
    </lineage>
</organism>
<dbReference type="EMBL" id="KZ851903">
    <property type="protein sequence ID" value="RDH24000.1"/>
    <property type="molecule type" value="Genomic_DNA"/>
</dbReference>
<dbReference type="PROSITE" id="PS50011">
    <property type="entry name" value="PROTEIN_KINASE_DOM"/>
    <property type="match status" value="1"/>
</dbReference>
<dbReference type="AlphaFoldDB" id="A0A370CCS9"/>
<dbReference type="Proteomes" id="UP000253845">
    <property type="component" value="Unassembled WGS sequence"/>
</dbReference>
<evidence type="ECO:0000256" key="8">
    <source>
        <dbReference type="ARBA" id="ARBA00048679"/>
    </source>
</evidence>
<dbReference type="VEuPathDB" id="FungiDB:M747DRAFT_328875"/>
<dbReference type="InterPro" id="IPR000719">
    <property type="entry name" value="Prot_kinase_dom"/>
</dbReference>
<dbReference type="InterPro" id="IPR011009">
    <property type="entry name" value="Kinase-like_dom_sf"/>
</dbReference>
<gene>
    <name evidence="13" type="ORF">M747DRAFT_328875</name>
</gene>
<feature type="domain" description="Protein kinase" evidence="12">
    <location>
        <begin position="81"/>
        <end position="370"/>
    </location>
</feature>
<dbReference type="SMART" id="SM00220">
    <property type="entry name" value="S_TKc"/>
    <property type="match status" value="1"/>
</dbReference>
<comment type="catalytic activity">
    <reaction evidence="8">
        <text>L-seryl-[protein] + ATP = O-phospho-L-seryl-[protein] + ADP + H(+)</text>
        <dbReference type="Rhea" id="RHEA:17989"/>
        <dbReference type="Rhea" id="RHEA-COMP:9863"/>
        <dbReference type="Rhea" id="RHEA-COMP:11604"/>
        <dbReference type="ChEBI" id="CHEBI:15378"/>
        <dbReference type="ChEBI" id="CHEBI:29999"/>
        <dbReference type="ChEBI" id="CHEBI:30616"/>
        <dbReference type="ChEBI" id="CHEBI:83421"/>
        <dbReference type="ChEBI" id="CHEBI:456216"/>
        <dbReference type="EC" id="2.7.11.1"/>
    </reaction>
</comment>
<comment type="catalytic activity">
    <reaction evidence="7">
        <text>L-threonyl-[protein] + ATP = O-phospho-L-threonyl-[protein] + ADP + H(+)</text>
        <dbReference type="Rhea" id="RHEA:46608"/>
        <dbReference type="Rhea" id="RHEA-COMP:11060"/>
        <dbReference type="Rhea" id="RHEA-COMP:11605"/>
        <dbReference type="ChEBI" id="CHEBI:15378"/>
        <dbReference type="ChEBI" id="CHEBI:30013"/>
        <dbReference type="ChEBI" id="CHEBI:30616"/>
        <dbReference type="ChEBI" id="CHEBI:61977"/>
        <dbReference type="ChEBI" id="CHEBI:456216"/>
        <dbReference type="EC" id="2.7.11.1"/>
    </reaction>
</comment>
<name>A0A370CCS9_ASPNG</name>
<evidence type="ECO:0000259" key="12">
    <source>
        <dbReference type="PROSITE" id="PS50011"/>
    </source>
</evidence>
<dbReference type="GO" id="GO:0007165">
    <property type="term" value="P:signal transduction"/>
    <property type="evidence" value="ECO:0007669"/>
    <property type="project" value="TreeGrafter"/>
</dbReference>
<evidence type="ECO:0000256" key="11">
    <source>
        <dbReference type="SAM" id="MobiDB-lite"/>
    </source>
</evidence>
<feature type="compositionally biased region" description="Low complexity" evidence="11">
    <location>
        <begin position="1"/>
        <end position="19"/>
    </location>
</feature>
<keyword evidence="5 13" id="KW-0418">Kinase</keyword>
<comment type="similarity">
    <text evidence="10">Belongs to the protein kinase superfamily.</text>
</comment>
<feature type="binding site" evidence="9">
    <location>
        <position position="113"/>
    </location>
    <ligand>
        <name>ATP</name>
        <dbReference type="ChEBI" id="CHEBI:30616"/>
    </ligand>
</feature>
<evidence type="ECO:0000256" key="5">
    <source>
        <dbReference type="ARBA" id="ARBA00022777"/>
    </source>
</evidence>
<dbReference type="GO" id="GO:0004674">
    <property type="term" value="F:protein serine/threonine kinase activity"/>
    <property type="evidence" value="ECO:0007669"/>
    <property type="project" value="UniProtKB-KW"/>
</dbReference>
<dbReference type="Pfam" id="PF00069">
    <property type="entry name" value="Pkinase"/>
    <property type="match status" value="1"/>
</dbReference>
<dbReference type="SUPFAM" id="SSF56112">
    <property type="entry name" value="Protein kinase-like (PK-like)"/>
    <property type="match status" value="1"/>
</dbReference>
<proteinExistence type="inferred from homology"/>
<dbReference type="PROSITE" id="PS00108">
    <property type="entry name" value="PROTEIN_KINASE_ST"/>
    <property type="match status" value="1"/>
</dbReference>
<reference evidence="13 14" key="1">
    <citation type="submission" date="2018-07" db="EMBL/GenBank/DDBJ databases">
        <title>Section-level genome sequencing of Aspergillus section Nigri to investigate inter- and intra-species variation.</title>
        <authorList>
            <consortium name="DOE Joint Genome Institute"/>
            <person name="Vesth T.C."/>
            <person name="Nybo J.L."/>
            <person name="Theobald S."/>
            <person name="Frisvad J.C."/>
            <person name="Larsen T.O."/>
            <person name="Nielsen K.F."/>
            <person name="Hoof J.B."/>
            <person name="Brandl J."/>
            <person name="Salamov A."/>
            <person name="Riley R."/>
            <person name="Gladden J.M."/>
            <person name="Phatale P."/>
            <person name="Nielsen M.T."/>
            <person name="Lyhne E.K."/>
            <person name="Kogle M.E."/>
            <person name="Strasser K."/>
            <person name="McDonnell E."/>
            <person name="Barry K."/>
            <person name="Clum A."/>
            <person name="Chen C."/>
            <person name="Nolan M."/>
            <person name="Sandor L."/>
            <person name="Kuo A."/>
            <person name="Lipzen A."/>
            <person name="Hainaut M."/>
            <person name="Drula E."/>
            <person name="Tsang A."/>
            <person name="Magnuson J.K."/>
            <person name="Henrissat B."/>
            <person name="Wiebenga A."/>
            <person name="Simmons B.A."/>
            <person name="Makela M.R."/>
            <person name="De vries R.P."/>
            <person name="Grigoriev I.V."/>
            <person name="Mortensen U.H."/>
            <person name="Baker S.E."/>
            <person name="Andersen M.R."/>
        </authorList>
    </citation>
    <scope>NUCLEOTIDE SEQUENCE [LARGE SCALE GENOMIC DNA]</scope>
    <source>
        <strain evidence="13 14">ATCC 13496</strain>
    </source>
</reference>
<feature type="compositionally biased region" description="Polar residues" evidence="11">
    <location>
        <begin position="435"/>
        <end position="444"/>
    </location>
</feature>